<reference evidence="1" key="1">
    <citation type="submission" date="2013-11" db="EMBL/GenBank/DDBJ databases">
        <title>Genome sequence of the fusiform rust pathogen reveals effectors for host alternation and coevolution with pine.</title>
        <authorList>
            <consortium name="DOE Joint Genome Institute"/>
            <person name="Smith K."/>
            <person name="Pendleton A."/>
            <person name="Kubisiak T."/>
            <person name="Anderson C."/>
            <person name="Salamov A."/>
            <person name="Aerts A."/>
            <person name="Riley R."/>
            <person name="Clum A."/>
            <person name="Lindquist E."/>
            <person name="Ence D."/>
            <person name="Campbell M."/>
            <person name="Kronenberg Z."/>
            <person name="Feau N."/>
            <person name="Dhillon B."/>
            <person name="Hamelin R."/>
            <person name="Burleigh J."/>
            <person name="Smith J."/>
            <person name="Yandell M."/>
            <person name="Nelson C."/>
            <person name="Grigoriev I."/>
            <person name="Davis J."/>
        </authorList>
    </citation>
    <scope>NUCLEOTIDE SEQUENCE</scope>
    <source>
        <strain evidence="1">G11</strain>
    </source>
</reference>
<dbReference type="AlphaFoldDB" id="A0A9P6NFT0"/>
<sequence length="110" mass="12334">MLTKPTTKDVTFFNTLSLESDELHQLIQIEFPDPIKFYLIASILTTNTHKSLHSTDGPTHHHHPQKDTVSIKGVVEVYLRRASGTEAQNWCGVQCTTSVETLEGVPPKLH</sequence>
<evidence type="ECO:0000313" key="1">
    <source>
        <dbReference type="EMBL" id="KAG0142895.1"/>
    </source>
</evidence>
<gene>
    <name evidence="1" type="ORF">CROQUDRAFT_661916</name>
</gene>
<evidence type="ECO:0000313" key="2">
    <source>
        <dbReference type="Proteomes" id="UP000886653"/>
    </source>
</evidence>
<dbReference type="Proteomes" id="UP000886653">
    <property type="component" value="Unassembled WGS sequence"/>
</dbReference>
<proteinExistence type="predicted"/>
<keyword evidence="2" id="KW-1185">Reference proteome</keyword>
<organism evidence="1 2">
    <name type="scientific">Cronartium quercuum f. sp. fusiforme G11</name>
    <dbReference type="NCBI Taxonomy" id="708437"/>
    <lineage>
        <taxon>Eukaryota</taxon>
        <taxon>Fungi</taxon>
        <taxon>Dikarya</taxon>
        <taxon>Basidiomycota</taxon>
        <taxon>Pucciniomycotina</taxon>
        <taxon>Pucciniomycetes</taxon>
        <taxon>Pucciniales</taxon>
        <taxon>Coleosporiaceae</taxon>
        <taxon>Cronartium</taxon>
    </lineage>
</organism>
<dbReference type="EMBL" id="MU167334">
    <property type="protein sequence ID" value="KAG0142895.1"/>
    <property type="molecule type" value="Genomic_DNA"/>
</dbReference>
<protein>
    <submittedName>
        <fullName evidence="1">Uncharacterized protein</fullName>
    </submittedName>
</protein>
<comment type="caution">
    <text evidence="1">The sequence shown here is derived from an EMBL/GenBank/DDBJ whole genome shotgun (WGS) entry which is preliminary data.</text>
</comment>
<name>A0A9P6NFT0_9BASI</name>
<accession>A0A9P6NFT0</accession>